<dbReference type="EMBL" id="CP033464">
    <property type="protein sequence ID" value="QDX95636.1"/>
    <property type="molecule type" value="Genomic_DNA"/>
</dbReference>
<dbReference type="OrthoDB" id="9888170at2"/>
<accession>A0A502IKN3</accession>
<sequence>MVYEGPELKAFELYTFLRQQGIRCRIRNSVNANLFGDHHLFTNKRLSYVEVLKTDEAQAHTLLHSFWQKK</sequence>
<evidence type="ECO:0000313" key="1">
    <source>
        <dbReference type="EMBL" id="QDX95636.1"/>
    </source>
</evidence>
<dbReference type="AlphaFoldDB" id="A0A502IKN3"/>
<evidence type="ECO:0000313" key="2">
    <source>
        <dbReference type="Proteomes" id="UP000319432"/>
    </source>
</evidence>
<proteinExistence type="predicted"/>
<dbReference type="Proteomes" id="UP000319432">
    <property type="component" value="Chromosome"/>
</dbReference>
<gene>
    <name evidence="1" type="ORF">EEL30_01495</name>
</gene>
<name>A0A502IKN3_BRELA</name>
<reference evidence="1 2" key="1">
    <citation type="submission" date="2018-11" db="EMBL/GenBank/DDBJ databases">
        <title>Phylogenetic determinants of toxin gene distribution in genomes of Brevibacillus laterosporus.</title>
        <authorList>
            <person name="Glare T.R."/>
            <person name="Durrant A."/>
            <person name="Berry C."/>
            <person name="Palma L."/>
            <person name="Ormskirk M."/>
            <person name="Cox M.O."/>
        </authorList>
    </citation>
    <scope>NUCLEOTIDE SEQUENCE [LARGE SCALE GENOMIC DNA]</scope>
    <source>
        <strain evidence="1 2">1821L</strain>
    </source>
</reference>
<protein>
    <submittedName>
        <fullName evidence="1">Uncharacterized protein</fullName>
    </submittedName>
</protein>
<organism evidence="1 2">
    <name type="scientific">Brevibacillus laterosporus</name>
    <name type="common">Bacillus laterosporus</name>
    <dbReference type="NCBI Taxonomy" id="1465"/>
    <lineage>
        <taxon>Bacteria</taxon>
        <taxon>Bacillati</taxon>
        <taxon>Bacillota</taxon>
        <taxon>Bacilli</taxon>
        <taxon>Bacillales</taxon>
        <taxon>Paenibacillaceae</taxon>
        <taxon>Brevibacillus</taxon>
    </lineage>
</organism>
<keyword evidence="2" id="KW-1185">Reference proteome</keyword>